<proteinExistence type="predicted"/>
<dbReference type="Proteomes" id="UP000789396">
    <property type="component" value="Unassembled WGS sequence"/>
</dbReference>
<gene>
    <name evidence="1" type="ORF">RFULGI_LOCUS363</name>
</gene>
<name>A0A9N8YSV9_9GLOM</name>
<reference evidence="1" key="1">
    <citation type="submission" date="2021-06" db="EMBL/GenBank/DDBJ databases">
        <authorList>
            <person name="Kallberg Y."/>
            <person name="Tangrot J."/>
            <person name="Rosling A."/>
        </authorList>
    </citation>
    <scope>NUCLEOTIDE SEQUENCE</scope>
    <source>
        <strain evidence="1">IN212</strain>
    </source>
</reference>
<accession>A0A9N8YSV9</accession>
<comment type="caution">
    <text evidence="1">The sequence shown here is derived from an EMBL/GenBank/DDBJ whole genome shotgun (WGS) entry which is preliminary data.</text>
</comment>
<protein>
    <submittedName>
        <fullName evidence="1">18309_t:CDS:1</fullName>
    </submittedName>
</protein>
<evidence type="ECO:0000313" key="2">
    <source>
        <dbReference type="Proteomes" id="UP000789396"/>
    </source>
</evidence>
<dbReference type="AlphaFoldDB" id="A0A9N8YSV9"/>
<sequence>MDSEDIIDSDILDSNEDFITPPKNFGTHWTGFLHSKQLKNDKARRYNAKCTYCDQIFEARKEAMTNHIVNICRKIPAENRIIYSRIIKEKSEQVTKVSTHKAVLMTDYFDKAIIHRHFLENEQFTIVLRYIVDAIAKLESNNTTLGDIFAKLLVIYKKLRSSEFEDFDYGLIDHAKDIVNFRAKEFDEPIYYLAFFLNPKFRKAAVSKKLTFDNMVVYALTFAQIWKFTYEQAKQISQKLLDYYNNDPPFNLTVLEPRLYWKKISHQAGALKVLALKIFAIRPHSAEVERLFSRMGMAKTKIRNQLSTSTLKMISQIKLTLSIEVSKKNLKEKLVTREKQDNDNLDDYDTLFSLDLIDLINDEDNELEFNNIQEIDLEPIRNNSELFMEDHLNCADKLITFTPGDV</sequence>
<keyword evidence="2" id="KW-1185">Reference proteome</keyword>
<dbReference type="OrthoDB" id="2445862at2759"/>
<dbReference type="EMBL" id="CAJVPZ010000115">
    <property type="protein sequence ID" value="CAG8453764.1"/>
    <property type="molecule type" value="Genomic_DNA"/>
</dbReference>
<dbReference type="SUPFAM" id="SSF53098">
    <property type="entry name" value="Ribonuclease H-like"/>
    <property type="match status" value="1"/>
</dbReference>
<evidence type="ECO:0000313" key="1">
    <source>
        <dbReference type="EMBL" id="CAG8453764.1"/>
    </source>
</evidence>
<dbReference type="InterPro" id="IPR012337">
    <property type="entry name" value="RNaseH-like_sf"/>
</dbReference>
<organism evidence="1 2">
    <name type="scientific">Racocetra fulgida</name>
    <dbReference type="NCBI Taxonomy" id="60492"/>
    <lineage>
        <taxon>Eukaryota</taxon>
        <taxon>Fungi</taxon>
        <taxon>Fungi incertae sedis</taxon>
        <taxon>Mucoromycota</taxon>
        <taxon>Glomeromycotina</taxon>
        <taxon>Glomeromycetes</taxon>
        <taxon>Diversisporales</taxon>
        <taxon>Gigasporaceae</taxon>
        <taxon>Racocetra</taxon>
    </lineage>
</organism>